<keyword evidence="1" id="KW-1133">Transmembrane helix</keyword>
<name>X1USL4_9ZZZZ</name>
<proteinExistence type="predicted"/>
<dbReference type="AlphaFoldDB" id="X1USL4"/>
<protein>
    <submittedName>
        <fullName evidence="2">Uncharacterized protein</fullName>
    </submittedName>
</protein>
<comment type="caution">
    <text evidence="2">The sequence shown here is derived from an EMBL/GenBank/DDBJ whole genome shotgun (WGS) entry which is preliminary data.</text>
</comment>
<accession>X1USL4</accession>
<evidence type="ECO:0000256" key="1">
    <source>
        <dbReference type="SAM" id="Phobius"/>
    </source>
</evidence>
<reference evidence="2" key="1">
    <citation type="journal article" date="2014" name="Front. Microbiol.">
        <title>High frequency of phylogenetically diverse reductive dehalogenase-homologous genes in deep subseafloor sedimentary metagenomes.</title>
        <authorList>
            <person name="Kawai M."/>
            <person name="Futagami T."/>
            <person name="Toyoda A."/>
            <person name="Takaki Y."/>
            <person name="Nishi S."/>
            <person name="Hori S."/>
            <person name="Arai W."/>
            <person name="Tsubouchi T."/>
            <person name="Morono Y."/>
            <person name="Uchiyama I."/>
            <person name="Ito T."/>
            <person name="Fujiyama A."/>
            <person name="Inagaki F."/>
            <person name="Takami H."/>
        </authorList>
    </citation>
    <scope>NUCLEOTIDE SEQUENCE</scope>
    <source>
        <strain evidence="2">Expedition CK06-06</strain>
    </source>
</reference>
<gene>
    <name evidence="2" type="ORF">S12H4_46948</name>
</gene>
<keyword evidence="1" id="KW-0472">Membrane</keyword>
<keyword evidence="1" id="KW-0812">Transmembrane</keyword>
<evidence type="ECO:0000313" key="2">
    <source>
        <dbReference type="EMBL" id="GAJ06597.1"/>
    </source>
</evidence>
<organism evidence="2">
    <name type="scientific">marine sediment metagenome</name>
    <dbReference type="NCBI Taxonomy" id="412755"/>
    <lineage>
        <taxon>unclassified sequences</taxon>
        <taxon>metagenomes</taxon>
        <taxon>ecological metagenomes</taxon>
    </lineage>
</organism>
<feature type="transmembrane region" description="Helical" evidence="1">
    <location>
        <begin position="16"/>
        <end position="34"/>
    </location>
</feature>
<dbReference type="EMBL" id="BARW01029173">
    <property type="protein sequence ID" value="GAJ06597.1"/>
    <property type="molecule type" value="Genomic_DNA"/>
</dbReference>
<sequence>LVTCVGIYRAYTQGEFMPLVLGMLVLMSCAANYLKRHTKEEDGEEQSTDEAANG</sequence>
<feature type="non-terminal residue" evidence="2">
    <location>
        <position position="1"/>
    </location>
</feature>